<proteinExistence type="predicted"/>
<dbReference type="EMBL" id="JAWWNJ010000006">
    <property type="protein sequence ID" value="KAK7054163.1"/>
    <property type="molecule type" value="Genomic_DNA"/>
</dbReference>
<protein>
    <recommendedName>
        <fullName evidence="4">F-box domain-containing protein</fullName>
    </recommendedName>
</protein>
<evidence type="ECO:0008006" key="4">
    <source>
        <dbReference type="Google" id="ProtNLM"/>
    </source>
</evidence>
<evidence type="ECO:0000313" key="2">
    <source>
        <dbReference type="EMBL" id="KAK7054163.1"/>
    </source>
</evidence>
<name>A0AAW0DS97_9AGAR</name>
<evidence type="ECO:0000313" key="3">
    <source>
        <dbReference type="Proteomes" id="UP001362999"/>
    </source>
</evidence>
<keyword evidence="1" id="KW-0175">Coiled coil</keyword>
<dbReference type="Proteomes" id="UP001362999">
    <property type="component" value="Unassembled WGS sequence"/>
</dbReference>
<evidence type="ECO:0000256" key="1">
    <source>
        <dbReference type="SAM" id="Coils"/>
    </source>
</evidence>
<keyword evidence="3" id="KW-1185">Reference proteome</keyword>
<dbReference type="SUPFAM" id="SSF52047">
    <property type="entry name" value="RNI-like"/>
    <property type="match status" value="1"/>
</dbReference>
<feature type="coiled-coil region" evidence="1">
    <location>
        <begin position="5"/>
        <end position="39"/>
    </location>
</feature>
<gene>
    <name evidence="2" type="ORF">R3P38DRAFT_1485049</name>
</gene>
<organism evidence="2 3">
    <name type="scientific">Favolaschia claudopus</name>
    <dbReference type="NCBI Taxonomy" id="2862362"/>
    <lineage>
        <taxon>Eukaryota</taxon>
        <taxon>Fungi</taxon>
        <taxon>Dikarya</taxon>
        <taxon>Basidiomycota</taxon>
        <taxon>Agaricomycotina</taxon>
        <taxon>Agaricomycetes</taxon>
        <taxon>Agaricomycetidae</taxon>
        <taxon>Agaricales</taxon>
        <taxon>Marasmiineae</taxon>
        <taxon>Mycenaceae</taxon>
        <taxon>Favolaschia</taxon>
    </lineage>
</organism>
<dbReference type="AlphaFoldDB" id="A0AAW0DS97"/>
<sequence length="477" mass="54186">MTTDTTQLRKRIEELDAQIADQKRVLLDLEQSKTDLEQELNETATFDVLTLPVEVTTEIFMWFQRIGFVPHIPYSLFSSAADIVPLVCRTWRNIALATPMLWSALGVHFDVAIELMWESRLERYIDGWLGHAKECPLSLQFSSNAEDTFVSSRLREVIQRWAPQIRSLRLFLTNRDIRLLGLDSTNFPILETVDLFYVPAEFDVDLGPVNLFPNAPLLHDLRMSVEGTTIGMLPWSQLTKFDGSLSDLELFVLAPSLTEVVCKFVPDDDASFSPKEHQNLKRLTISESGSGVNTDMLQYLTLPALHMLDIVRTTEATYAALAPFLKRSSPPLVSICLGGNDPCLDEWDGFMPLMNRTLESVEIREMGQGYAKYFLDDTRFNPYPKIKSLTIRYSGTCSPSDMVHFLYGVEYVRNFRFLLNSDPFFLEQTVCAECGDGEITDTVRKHISRSSSAGMDIYIGTELENYAESDFEIVQRG</sequence>
<comment type="caution">
    <text evidence="2">The sequence shown here is derived from an EMBL/GenBank/DDBJ whole genome shotgun (WGS) entry which is preliminary data.</text>
</comment>
<reference evidence="2 3" key="1">
    <citation type="journal article" date="2024" name="J Genomics">
        <title>Draft genome sequencing and assembly of Favolaschia claudopus CIRM-BRFM 2984 isolated from oak limbs.</title>
        <authorList>
            <person name="Navarro D."/>
            <person name="Drula E."/>
            <person name="Chaduli D."/>
            <person name="Cazenave R."/>
            <person name="Ahrendt S."/>
            <person name="Wang J."/>
            <person name="Lipzen A."/>
            <person name="Daum C."/>
            <person name="Barry K."/>
            <person name="Grigoriev I.V."/>
            <person name="Favel A."/>
            <person name="Rosso M.N."/>
            <person name="Martin F."/>
        </authorList>
    </citation>
    <scope>NUCLEOTIDE SEQUENCE [LARGE SCALE GENOMIC DNA]</scope>
    <source>
        <strain evidence="2 3">CIRM-BRFM 2984</strain>
    </source>
</reference>
<accession>A0AAW0DS97</accession>